<feature type="binding site" evidence="11">
    <location>
        <position position="95"/>
    </location>
    <ligand>
        <name>FMN</name>
        <dbReference type="ChEBI" id="CHEBI:58210"/>
    </ligand>
</feature>
<comment type="cofactor">
    <cofactor evidence="1 11">
        <name>FMN</name>
        <dbReference type="ChEBI" id="CHEBI:58210"/>
    </cofactor>
</comment>
<feature type="binding site" evidence="11">
    <location>
        <position position="155"/>
    </location>
    <ligand>
        <name>Mg(2+)</name>
        <dbReference type="ChEBI" id="CHEBI:18420"/>
    </ligand>
</feature>
<evidence type="ECO:0000256" key="6">
    <source>
        <dbReference type="ARBA" id="ARBA00022842"/>
    </source>
</evidence>
<comment type="cofactor">
    <cofactor evidence="11">
        <name>NADPH</name>
        <dbReference type="ChEBI" id="CHEBI:57783"/>
    </cofactor>
</comment>
<comment type="similarity">
    <text evidence="11">Belongs to the IPP isomerase type 2 family.</text>
</comment>
<name>A0ABS4JMW2_9FIRM</name>
<feature type="domain" description="FMN-dependent dehydrogenase" evidence="12">
    <location>
        <begin position="157"/>
        <end position="329"/>
    </location>
</feature>
<keyword evidence="14" id="KW-1185">Reference proteome</keyword>
<evidence type="ECO:0000256" key="10">
    <source>
        <dbReference type="ARBA" id="ARBA00025810"/>
    </source>
</evidence>
<keyword evidence="4 11" id="KW-0288">FMN</keyword>
<evidence type="ECO:0000256" key="8">
    <source>
        <dbReference type="ARBA" id="ARBA00023229"/>
    </source>
</evidence>
<evidence type="ECO:0000256" key="7">
    <source>
        <dbReference type="ARBA" id="ARBA00022857"/>
    </source>
</evidence>
<comment type="caution">
    <text evidence="13">The sequence shown here is derived from an EMBL/GenBank/DDBJ whole genome shotgun (WGS) entry which is preliminary data.</text>
</comment>
<comment type="caution">
    <text evidence="11">Lacks conserved residue(s) required for the propagation of feature annotation.</text>
</comment>
<keyword evidence="9 11" id="KW-0413">Isomerase</keyword>
<dbReference type="SUPFAM" id="SSF51395">
    <property type="entry name" value="FMN-linked oxidoreductases"/>
    <property type="match status" value="1"/>
</dbReference>
<keyword evidence="3 11" id="KW-0285">Flavoprotein</keyword>
<feature type="binding site" evidence="11">
    <location>
        <position position="211"/>
    </location>
    <ligand>
        <name>FMN</name>
        <dbReference type="ChEBI" id="CHEBI:58210"/>
    </ligand>
</feature>
<feature type="binding site" evidence="11">
    <location>
        <begin position="285"/>
        <end position="286"/>
    </location>
    <ligand>
        <name>FMN</name>
        <dbReference type="ChEBI" id="CHEBI:58210"/>
    </ligand>
</feature>
<dbReference type="InterPro" id="IPR013785">
    <property type="entry name" value="Aldolase_TIM"/>
</dbReference>
<keyword evidence="6 11" id="KW-0460">Magnesium</keyword>
<dbReference type="PANTHER" id="PTHR43665:SF1">
    <property type="entry name" value="ISOPENTENYL-DIPHOSPHATE DELTA-ISOMERASE"/>
    <property type="match status" value="1"/>
</dbReference>
<feature type="binding site" evidence="11">
    <location>
        <position position="124"/>
    </location>
    <ligand>
        <name>FMN</name>
        <dbReference type="ChEBI" id="CHEBI:58210"/>
    </ligand>
</feature>
<evidence type="ECO:0000313" key="14">
    <source>
        <dbReference type="Proteomes" id="UP001519289"/>
    </source>
</evidence>
<dbReference type="CDD" id="cd02811">
    <property type="entry name" value="IDI-2_FMN"/>
    <property type="match status" value="1"/>
</dbReference>
<keyword evidence="8 11" id="KW-0414">Isoprene biosynthesis</keyword>
<evidence type="ECO:0000256" key="1">
    <source>
        <dbReference type="ARBA" id="ARBA00001917"/>
    </source>
</evidence>
<dbReference type="Pfam" id="PF01070">
    <property type="entry name" value="FMN_dh"/>
    <property type="match status" value="1"/>
</dbReference>
<comment type="cofactor">
    <cofactor evidence="11">
        <name>Mg(2+)</name>
        <dbReference type="ChEBI" id="CHEBI:18420"/>
    </cofactor>
</comment>
<dbReference type="InterPro" id="IPR000262">
    <property type="entry name" value="FMN-dep_DH"/>
</dbReference>
<evidence type="ECO:0000256" key="5">
    <source>
        <dbReference type="ARBA" id="ARBA00022723"/>
    </source>
</evidence>
<evidence type="ECO:0000256" key="11">
    <source>
        <dbReference type="HAMAP-Rule" id="MF_00354"/>
    </source>
</evidence>
<dbReference type="PANTHER" id="PTHR43665">
    <property type="entry name" value="ISOPENTENYL-DIPHOSPHATE DELTA-ISOMERASE"/>
    <property type="match status" value="1"/>
</dbReference>
<dbReference type="EMBL" id="JAGGLG010000001">
    <property type="protein sequence ID" value="MBP2016871.1"/>
    <property type="molecule type" value="Genomic_DNA"/>
</dbReference>
<dbReference type="Gene3D" id="3.20.20.70">
    <property type="entry name" value="Aldolase class I"/>
    <property type="match status" value="1"/>
</dbReference>
<proteinExistence type="inferred from homology"/>
<comment type="function">
    <text evidence="11">Involved in the biosynthesis of isoprenoids. Catalyzes the 1,3-allylic rearrangement of the homoallylic substrate isopentenyl (IPP) to its allylic isomer, dimethylallyl diphosphate (DMAPP).</text>
</comment>
<evidence type="ECO:0000313" key="13">
    <source>
        <dbReference type="EMBL" id="MBP2016871.1"/>
    </source>
</evidence>
<dbReference type="RefSeq" id="WP_209465009.1">
    <property type="nucleotide sequence ID" value="NZ_JAGGLG010000001.1"/>
</dbReference>
<feature type="binding site" evidence="11">
    <location>
        <begin position="65"/>
        <end position="67"/>
    </location>
    <ligand>
        <name>FMN</name>
        <dbReference type="ChEBI" id="CHEBI:58210"/>
    </ligand>
</feature>
<feature type="binding site" evidence="11">
    <location>
        <begin position="7"/>
        <end position="8"/>
    </location>
    <ligand>
        <name>substrate</name>
    </ligand>
</feature>
<keyword evidence="5 11" id="KW-0479">Metal-binding</keyword>
<dbReference type="GO" id="GO:0004452">
    <property type="term" value="F:isopentenyl-diphosphate delta-isomerase activity"/>
    <property type="evidence" value="ECO:0007669"/>
    <property type="project" value="UniProtKB-EC"/>
</dbReference>
<evidence type="ECO:0000256" key="4">
    <source>
        <dbReference type="ARBA" id="ARBA00022643"/>
    </source>
</evidence>
<dbReference type="InterPro" id="IPR011179">
    <property type="entry name" value="IPdP_isomerase"/>
</dbReference>
<dbReference type="EC" id="5.3.3.2" evidence="11"/>
<feature type="binding site" evidence="11">
    <location>
        <position position="186"/>
    </location>
    <ligand>
        <name>FMN</name>
        <dbReference type="ChEBI" id="CHEBI:58210"/>
    </ligand>
</feature>
<evidence type="ECO:0000256" key="9">
    <source>
        <dbReference type="ARBA" id="ARBA00023235"/>
    </source>
</evidence>
<evidence type="ECO:0000256" key="2">
    <source>
        <dbReference type="ARBA" id="ARBA00022490"/>
    </source>
</evidence>
<comment type="subunit">
    <text evidence="10 11">Homooctamer. Dimer of tetramers.</text>
</comment>
<evidence type="ECO:0000259" key="12">
    <source>
        <dbReference type="Pfam" id="PF01070"/>
    </source>
</evidence>
<comment type="catalytic activity">
    <reaction evidence="11">
        <text>isopentenyl diphosphate = dimethylallyl diphosphate</text>
        <dbReference type="Rhea" id="RHEA:23284"/>
        <dbReference type="ChEBI" id="CHEBI:57623"/>
        <dbReference type="ChEBI" id="CHEBI:128769"/>
        <dbReference type="EC" id="5.3.3.2"/>
    </reaction>
</comment>
<keyword evidence="2 11" id="KW-0963">Cytoplasm</keyword>
<feature type="binding site" evidence="11">
    <location>
        <position position="154"/>
    </location>
    <ligand>
        <name>substrate</name>
    </ligand>
</feature>
<gene>
    <name evidence="11" type="primary">fni</name>
    <name evidence="13" type="ORF">J2Z79_000244</name>
</gene>
<dbReference type="NCBIfam" id="TIGR02151">
    <property type="entry name" value="IPP_isom_2"/>
    <property type="match status" value="1"/>
</dbReference>
<reference evidence="13 14" key="1">
    <citation type="submission" date="2021-03" db="EMBL/GenBank/DDBJ databases">
        <title>Genomic Encyclopedia of Type Strains, Phase IV (KMG-IV): sequencing the most valuable type-strain genomes for metagenomic binning, comparative biology and taxonomic classification.</title>
        <authorList>
            <person name="Goeker M."/>
        </authorList>
    </citation>
    <scope>NUCLEOTIDE SEQUENCE [LARGE SCALE GENOMIC DNA]</scope>
    <source>
        <strain evidence="13 14">DSM 27138</strain>
    </source>
</reference>
<dbReference type="SMART" id="SM01240">
    <property type="entry name" value="IMPDH"/>
    <property type="match status" value="1"/>
</dbReference>
<feature type="binding site" evidence="11">
    <location>
        <position position="216"/>
    </location>
    <ligand>
        <name>FMN</name>
        <dbReference type="ChEBI" id="CHEBI:58210"/>
    </ligand>
</feature>
<evidence type="ECO:0000256" key="3">
    <source>
        <dbReference type="ARBA" id="ARBA00022630"/>
    </source>
</evidence>
<protein>
    <recommendedName>
        <fullName evidence="11">Isopentenyl-diphosphate delta-isomerase</fullName>
        <shortName evidence="11">IPP isomerase</shortName>
        <ecNumber evidence="11">5.3.3.2</ecNumber>
    </recommendedName>
    <alternativeName>
        <fullName evidence="11">Isopentenyl diphosphate:dimethylallyl diphosphate isomerase</fullName>
    </alternativeName>
    <alternativeName>
        <fullName evidence="11">Isopentenyl pyrophosphate isomerase</fullName>
    </alternativeName>
    <alternativeName>
        <fullName evidence="11">Type 2 isopentenyl diphosphate isomerase</fullName>
        <shortName evidence="11">IDI-2</shortName>
    </alternativeName>
</protein>
<dbReference type="Proteomes" id="UP001519289">
    <property type="component" value="Unassembled WGS sequence"/>
</dbReference>
<keyword evidence="7 11" id="KW-0521">NADP</keyword>
<dbReference type="HAMAP" id="MF_00354">
    <property type="entry name" value="Idi_2"/>
    <property type="match status" value="1"/>
</dbReference>
<dbReference type="PIRSF" id="PIRSF003314">
    <property type="entry name" value="IPP_isomerase"/>
    <property type="match status" value="1"/>
</dbReference>
<accession>A0ABS4JMW2</accession>
<sequence>MSERQRRKLDHVRLAVAGPGARAGGAGWEDVHLVHRSLPELATHEIDLRTSICGVPLARPVMINAMTGGAPGVTAINRDLAAAAAELGLAMAVGSQTAGLREPEVVESYRVVRRVNPRGVILANLGSDATPEQARAAVEMVEADLLQLHLNAPQELRMREGDRDFRGRLERIARIVQELSVPVVVKECGFGVSRETARQLYEAGVRAIDVSGRGGTNFVWIEDRRAGVVEGDPGLEGWGLPAACALAEVAALDLSGLELIASGGIRHGTDAAKALALGARAVAVAGPVLARQQREGAAGVRAYLEGLLADLQTACLLCGARDLAALQRQPVVITGLVGEWCRLRGVDLAALANRSQP</sequence>
<feature type="binding site" evidence="11">
    <location>
        <begin position="264"/>
        <end position="266"/>
    </location>
    <ligand>
        <name>FMN</name>
        <dbReference type="ChEBI" id="CHEBI:58210"/>
    </ligand>
</feature>
<organism evidence="13 14">
    <name type="scientific">Symbiobacterium terraclitae</name>
    <dbReference type="NCBI Taxonomy" id="557451"/>
    <lineage>
        <taxon>Bacteria</taxon>
        <taxon>Bacillati</taxon>
        <taxon>Bacillota</taxon>
        <taxon>Clostridia</taxon>
        <taxon>Eubacteriales</taxon>
        <taxon>Symbiobacteriaceae</taxon>
        <taxon>Symbiobacterium</taxon>
    </lineage>
</organism>
<comment type="subcellular location">
    <subcellularLocation>
        <location evidence="11">Cytoplasm</location>
    </subcellularLocation>
</comment>